<dbReference type="EMBL" id="JALJOU010000081">
    <property type="protein sequence ID" value="KAK9822990.1"/>
    <property type="molecule type" value="Genomic_DNA"/>
</dbReference>
<dbReference type="Proteomes" id="UP001445335">
    <property type="component" value="Unassembled WGS sequence"/>
</dbReference>
<evidence type="ECO:0000313" key="1">
    <source>
        <dbReference type="EMBL" id="KAK9822990.1"/>
    </source>
</evidence>
<name>A0AAW1QNA1_9CHLO</name>
<keyword evidence="2" id="KW-1185">Reference proteome</keyword>
<accession>A0AAW1QNA1</accession>
<organism evidence="1 2">
    <name type="scientific">Elliptochloris bilobata</name>
    <dbReference type="NCBI Taxonomy" id="381761"/>
    <lineage>
        <taxon>Eukaryota</taxon>
        <taxon>Viridiplantae</taxon>
        <taxon>Chlorophyta</taxon>
        <taxon>core chlorophytes</taxon>
        <taxon>Trebouxiophyceae</taxon>
        <taxon>Trebouxiophyceae incertae sedis</taxon>
        <taxon>Elliptochloris clade</taxon>
        <taxon>Elliptochloris</taxon>
    </lineage>
</organism>
<protein>
    <submittedName>
        <fullName evidence="1">Uncharacterized protein</fullName>
    </submittedName>
</protein>
<gene>
    <name evidence="1" type="ORF">WJX81_001737</name>
</gene>
<sequence>MSSLKRRCGGKEHAYEFVTKVPGTTHGPQFFMRREDQPAVSLVGCLAFSEHRRLVFAEGRRARHSTTFTVVCPPVTLRIPEFIF</sequence>
<dbReference type="AlphaFoldDB" id="A0AAW1QNA1"/>
<reference evidence="1 2" key="1">
    <citation type="journal article" date="2024" name="Nat. Commun.">
        <title>Phylogenomics reveals the evolutionary origins of lichenization in chlorophyte algae.</title>
        <authorList>
            <person name="Puginier C."/>
            <person name="Libourel C."/>
            <person name="Otte J."/>
            <person name="Skaloud P."/>
            <person name="Haon M."/>
            <person name="Grisel S."/>
            <person name="Petersen M."/>
            <person name="Berrin J.G."/>
            <person name="Delaux P.M."/>
            <person name="Dal Grande F."/>
            <person name="Keller J."/>
        </authorList>
    </citation>
    <scope>NUCLEOTIDE SEQUENCE [LARGE SCALE GENOMIC DNA]</scope>
    <source>
        <strain evidence="1 2">SAG 245.80</strain>
    </source>
</reference>
<comment type="caution">
    <text evidence="1">The sequence shown here is derived from an EMBL/GenBank/DDBJ whole genome shotgun (WGS) entry which is preliminary data.</text>
</comment>
<evidence type="ECO:0000313" key="2">
    <source>
        <dbReference type="Proteomes" id="UP001445335"/>
    </source>
</evidence>
<proteinExistence type="predicted"/>